<feature type="compositionally biased region" description="Basic and acidic residues" evidence="1">
    <location>
        <begin position="340"/>
        <end position="372"/>
    </location>
</feature>
<dbReference type="STRING" id="1182545.A0A072PEG8"/>
<feature type="compositionally biased region" description="Polar residues" evidence="1">
    <location>
        <begin position="292"/>
        <end position="305"/>
    </location>
</feature>
<feature type="compositionally biased region" description="Low complexity" evidence="1">
    <location>
        <begin position="251"/>
        <end position="262"/>
    </location>
</feature>
<feature type="region of interest" description="Disordered" evidence="1">
    <location>
        <begin position="84"/>
        <end position="471"/>
    </location>
</feature>
<organism evidence="2 3">
    <name type="scientific">Exophiala aquamarina CBS 119918</name>
    <dbReference type="NCBI Taxonomy" id="1182545"/>
    <lineage>
        <taxon>Eukaryota</taxon>
        <taxon>Fungi</taxon>
        <taxon>Dikarya</taxon>
        <taxon>Ascomycota</taxon>
        <taxon>Pezizomycotina</taxon>
        <taxon>Eurotiomycetes</taxon>
        <taxon>Chaetothyriomycetidae</taxon>
        <taxon>Chaetothyriales</taxon>
        <taxon>Herpotrichiellaceae</taxon>
        <taxon>Exophiala</taxon>
    </lineage>
</organism>
<evidence type="ECO:0000313" key="3">
    <source>
        <dbReference type="Proteomes" id="UP000027920"/>
    </source>
</evidence>
<accession>A0A072PEG8</accession>
<dbReference type="Proteomes" id="UP000027920">
    <property type="component" value="Unassembled WGS sequence"/>
</dbReference>
<dbReference type="GeneID" id="25281005"/>
<feature type="compositionally biased region" description="Basic and acidic residues" evidence="1">
    <location>
        <begin position="92"/>
        <end position="107"/>
    </location>
</feature>
<feature type="compositionally biased region" description="Basic and acidic residues" evidence="1">
    <location>
        <begin position="386"/>
        <end position="415"/>
    </location>
</feature>
<comment type="caution">
    <text evidence="2">The sequence shown here is derived from an EMBL/GenBank/DDBJ whole genome shotgun (WGS) entry which is preliminary data.</text>
</comment>
<feature type="compositionally biased region" description="Basic residues" evidence="1">
    <location>
        <begin position="121"/>
        <end position="140"/>
    </location>
</feature>
<feature type="compositionally biased region" description="Basic and acidic residues" evidence="1">
    <location>
        <begin position="427"/>
        <end position="439"/>
    </location>
</feature>
<feature type="compositionally biased region" description="Acidic residues" evidence="1">
    <location>
        <begin position="416"/>
        <end position="426"/>
    </location>
</feature>
<protein>
    <recommendedName>
        <fullName evidence="4">Pre-mRNA-splicing factor 38B</fullName>
    </recommendedName>
</protein>
<evidence type="ECO:0000256" key="1">
    <source>
        <dbReference type="SAM" id="MobiDB-lite"/>
    </source>
</evidence>
<evidence type="ECO:0008006" key="4">
    <source>
        <dbReference type="Google" id="ProtNLM"/>
    </source>
</evidence>
<sequence length="482" mass="55399">MAHQGDLNDDKYIAELLAEDARKSSLRYSSAGMSALLPNRPTNAAPKPNTRFLQTLVREADNHNAALKKKEELEARIRLRKIREGGSLASPDRLHESESKHRQGHERPTKRRRLSDDHQQSRSRHHHRHSRHEQRTRRRHPSSDRDRSRSPDSRHRHKRRNHAIDDGDRYRRSKHHESSANEPATKSYDRRGDRREQGRQADSTKRRRDRSPSADNRDNETISREGRQREEQHDEQKFSQRGRGGNRYRRSSSTSTANTASSDPLTSLIGPLPAKRESLSSPPRKRGRGFLSQRTSSQVAPSTSNIDHHFSAAYNPSHDASDNDNDDDDEQEDWDNALEALRDRRAWRSKQAERLREAGFGDAEIERWEKSATRPTFSSGGSGGGDARDGDIRDVKWRKRGEEKEWDSGKVRLSDNDDDIDDDSDDDCPKGDNDRRTRADTSNNAHRKHPKDGRTGNGVRSLDDVWQRKDSGFARQFRNALG</sequence>
<reference evidence="2 3" key="1">
    <citation type="submission" date="2013-03" db="EMBL/GenBank/DDBJ databases">
        <title>The Genome Sequence of Exophiala aquamarina CBS 119918.</title>
        <authorList>
            <consortium name="The Broad Institute Genomics Platform"/>
            <person name="Cuomo C."/>
            <person name="de Hoog S."/>
            <person name="Gorbushina A."/>
            <person name="Walker B."/>
            <person name="Young S.K."/>
            <person name="Zeng Q."/>
            <person name="Gargeya S."/>
            <person name="Fitzgerald M."/>
            <person name="Haas B."/>
            <person name="Abouelleil A."/>
            <person name="Allen A.W."/>
            <person name="Alvarado L."/>
            <person name="Arachchi H.M."/>
            <person name="Berlin A.M."/>
            <person name="Chapman S.B."/>
            <person name="Gainer-Dewar J."/>
            <person name="Goldberg J."/>
            <person name="Griggs A."/>
            <person name="Gujja S."/>
            <person name="Hansen M."/>
            <person name="Howarth C."/>
            <person name="Imamovic A."/>
            <person name="Ireland A."/>
            <person name="Larimer J."/>
            <person name="McCowan C."/>
            <person name="Murphy C."/>
            <person name="Pearson M."/>
            <person name="Poon T.W."/>
            <person name="Priest M."/>
            <person name="Roberts A."/>
            <person name="Saif S."/>
            <person name="Shea T."/>
            <person name="Sisk P."/>
            <person name="Sykes S."/>
            <person name="Wortman J."/>
            <person name="Nusbaum C."/>
            <person name="Birren B."/>
        </authorList>
    </citation>
    <scope>NUCLEOTIDE SEQUENCE [LARGE SCALE GENOMIC DNA]</scope>
    <source>
        <strain evidence="2 3">CBS 119918</strain>
    </source>
</reference>
<feature type="compositionally biased region" description="Basic and acidic residues" evidence="1">
    <location>
        <begin position="461"/>
        <end position="471"/>
    </location>
</feature>
<proteinExistence type="predicted"/>
<dbReference type="AlphaFoldDB" id="A0A072PEG8"/>
<evidence type="ECO:0000313" key="2">
    <source>
        <dbReference type="EMBL" id="KEF58162.1"/>
    </source>
</evidence>
<feature type="compositionally biased region" description="Basic and acidic residues" evidence="1">
    <location>
        <begin position="141"/>
        <end position="153"/>
    </location>
</feature>
<dbReference type="HOGENOM" id="CLU_038073_1_0_1"/>
<dbReference type="EMBL" id="AMGV01000004">
    <property type="protein sequence ID" value="KEF58162.1"/>
    <property type="molecule type" value="Genomic_DNA"/>
</dbReference>
<dbReference type="PANTHER" id="PTHR40132:SF1">
    <property type="entry name" value="PRE-MRNA-SPLICING FACTOR 38B"/>
    <property type="match status" value="1"/>
</dbReference>
<dbReference type="PANTHER" id="PTHR40132">
    <property type="entry name" value="PRE-MRNA-SPLICING FACTOR 38B"/>
    <property type="match status" value="1"/>
</dbReference>
<name>A0A072PEG8_9EURO</name>
<dbReference type="RefSeq" id="XP_013260752.1">
    <property type="nucleotide sequence ID" value="XM_013405298.1"/>
</dbReference>
<feature type="compositionally biased region" description="Basic and acidic residues" evidence="1">
    <location>
        <begin position="187"/>
        <end position="238"/>
    </location>
</feature>
<dbReference type="VEuPathDB" id="FungiDB:A1O9_06088"/>
<dbReference type="OrthoDB" id="2431475at2759"/>
<feature type="compositionally biased region" description="Acidic residues" evidence="1">
    <location>
        <begin position="322"/>
        <end position="336"/>
    </location>
</feature>
<gene>
    <name evidence="2" type="ORF">A1O9_06088</name>
</gene>
<keyword evidence="3" id="KW-1185">Reference proteome</keyword>